<dbReference type="InterPro" id="IPR009050">
    <property type="entry name" value="Globin-like_sf"/>
</dbReference>
<name>A0A2S2CUC7_9PROT</name>
<keyword evidence="2" id="KW-1185">Reference proteome</keyword>
<dbReference type="Gene3D" id="1.10.490.10">
    <property type="entry name" value="Globins"/>
    <property type="match status" value="1"/>
</dbReference>
<dbReference type="InterPro" id="IPR012292">
    <property type="entry name" value="Globin/Proto"/>
</dbReference>
<dbReference type="OrthoDB" id="25954at2"/>
<dbReference type="SUPFAM" id="SSF46458">
    <property type="entry name" value="Globin-like"/>
    <property type="match status" value="1"/>
</dbReference>
<accession>A0A2S2CUC7</accession>
<gene>
    <name evidence="1" type="ORF">DEW08_13520</name>
</gene>
<dbReference type="GO" id="GO:0020037">
    <property type="term" value="F:heme binding"/>
    <property type="evidence" value="ECO:0007669"/>
    <property type="project" value="InterPro"/>
</dbReference>
<organism evidence="1 2">
    <name type="scientific">Azospirillum thermophilum</name>
    <dbReference type="NCBI Taxonomy" id="2202148"/>
    <lineage>
        <taxon>Bacteria</taxon>
        <taxon>Pseudomonadati</taxon>
        <taxon>Pseudomonadota</taxon>
        <taxon>Alphaproteobacteria</taxon>
        <taxon>Rhodospirillales</taxon>
        <taxon>Azospirillaceae</taxon>
        <taxon>Azospirillum</taxon>
    </lineage>
</organism>
<proteinExistence type="predicted"/>
<dbReference type="KEGG" id="azz:DEW08_13520"/>
<dbReference type="Proteomes" id="UP000245629">
    <property type="component" value="Chromosome 2"/>
</dbReference>
<protein>
    <submittedName>
        <fullName evidence="1">Preprotein translocase</fullName>
    </submittedName>
</protein>
<dbReference type="CDD" id="cd08916">
    <property type="entry name" value="TrHb3_P"/>
    <property type="match status" value="1"/>
</dbReference>
<sequence>MAAAGVTEATIDRMVRTFYGKIQGDPVLGPIFGRAITDWEPHLSKMVDFWSSVALLTMRYEGRPMPVHVRMGLEPEHFARWLELFRETAAEVFPPDGAAFFVGKAEQIARSFQMGIQFFNEQTKGSAAPAAR</sequence>
<evidence type="ECO:0000313" key="2">
    <source>
        <dbReference type="Proteomes" id="UP000245629"/>
    </source>
</evidence>
<dbReference type="GO" id="GO:0019825">
    <property type="term" value="F:oxygen binding"/>
    <property type="evidence" value="ECO:0007669"/>
    <property type="project" value="InterPro"/>
</dbReference>
<dbReference type="AlphaFoldDB" id="A0A2S2CUC7"/>
<dbReference type="EMBL" id="CP029353">
    <property type="protein sequence ID" value="AWK88015.1"/>
    <property type="molecule type" value="Genomic_DNA"/>
</dbReference>
<reference evidence="2" key="1">
    <citation type="submission" date="2018-05" db="EMBL/GenBank/DDBJ databases">
        <title>Azospirillum thermophila sp. nov., a novel isolated from hot spring.</title>
        <authorList>
            <person name="Zhao Z."/>
        </authorList>
    </citation>
    <scope>NUCLEOTIDE SEQUENCE [LARGE SCALE GENOMIC DNA]</scope>
    <source>
        <strain evidence="2">CFH 70021</strain>
    </source>
</reference>
<evidence type="ECO:0000313" key="1">
    <source>
        <dbReference type="EMBL" id="AWK88015.1"/>
    </source>
</evidence>